<dbReference type="STRING" id="474950.SAMN05421771_0136"/>
<reference evidence="6 7" key="1">
    <citation type="submission" date="2016-10" db="EMBL/GenBank/DDBJ databases">
        <authorList>
            <person name="de Groot N.N."/>
        </authorList>
    </citation>
    <scope>NUCLEOTIDE SEQUENCE [LARGE SCALE GENOMIC DNA]</scope>
    <source>
        <strain evidence="6 7">DSM 21001</strain>
    </source>
</reference>
<keyword evidence="3 4" id="KW-0378">Hydrolase</keyword>
<dbReference type="EC" id="3.1.1.-" evidence="4"/>
<dbReference type="EMBL" id="FOZL01000001">
    <property type="protein sequence ID" value="SFR97480.1"/>
    <property type="molecule type" value="Genomic_DNA"/>
</dbReference>
<name>A0A1I6L2N6_9BACT</name>
<dbReference type="InterPro" id="IPR029058">
    <property type="entry name" value="AB_hydrolase_fold"/>
</dbReference>
<feature type="domain" description="Carboxylesterase type B" evidence="5">
    <location>
        <begin position="25"/>
        <end position="490"/>
    </location>
</feature>
<accession>A0A1I6L2N6</accession>
<comment type="similarity">
    <text evidence="2">Belongs to the 'GDXG' lipolytic enzyme family.</text>
</comment>
<evidence type="ECO:0000313" key="7">
    <source>
        <dbReference type="Proteomes" id="UP000199024"/>
    </source>
</evidence>
<sequence length="518" mass="55073">MTDMRMRMAVLAVGVLALGIPAAGQTVRTRDGLVSGVKMEGVTSFKGIPFAAPPVGELRWRPPMMVDPWTGVKKADHFSASCMQTIRKDGLPWTTEFLAQEAPSEDCLYLNVWAPAGGGMKRPVLVWVHGGAFVEGSGAAAVYDGEALAKKGIVVVTINYRLGAFGFMAHPALTAESPQHASGDYGLMDVVAALKWVKENIGAFGGDAAQVTVAGQSAGAQIVVDLTASPMAKGLFRGAIIESGAFLAPPMSDTLQDAEEKGVAFAGAAGAQTLKDLRAMDAGALVALYARAGVHFRPDVDGWMLMETVSSAFAAGRQNDVPTIDGMVADEGSSSKTYGKTTVAEYAAMAQKTYGAQVADYLRLYPGKTDAEAGESMKASARDMGLVSMNLWAEKRGQTARTAAYTYYFDRAIPWPEHPEYQAFHSGEIPYVLGNLAVLKRPYTSTDSTLEKVASGYWVNFVRTGDPNGGSLPMWQAVKAGEHRTMELGAVIGPRPVTSGEKMRFWGAYLLAQSTAGR</sequence>
<dbReference type="InterPro" id="IPR019819">
    <property type="entry name" value="Carboxylesterase_B_CS"/>
</dbReference>
<protein>
    <recommendedName>
        <fullName evidence="4">Carboxylic ester hydrolase</fullName>
        <ecNumber evidence="4">3.1.1.-</ecNumber>
    </recommendedName>
</protein>
<dbReference type="PROSITE" id="PS01173">
    <property type="entry name" value="LIPASE_GDXG_HIS"/>
    <property type="match status" value="1"/>
</dbReference>
<dbReference type="SUPFAM" id="SSF53474">
    <property type="entry name" value="alpha/beta-Hydrolases"/>
    <property type="match status" value="1"/>
</dbReference>
<proteinExistence type="inferred from homology"/>
<dbReference type="PANTHER" id="PTHR11559">
    <property type="entry name" value="CARBOXYLESTERASE"/>
    <property type="match status" value="1"/>
</dbReference>
<dbReference type="PROSITE" id="PS00122">
    <property type="entry name" value="CARBOXYLESTERASE_B_1"/>
    <property type="match status" value="1"/>
</dbReference>
<evidence type="ECO:0000256" key="2">
    <source>
        <dbReference type="ARBA" id="ARBA00010515"/>
    </source>
</evidence>
<comment type="similarity">
    <text evidence="1 4">Belongs to the type-B carboxylesterase/lipase family.</text>
</comment>
<evidence type="ECO:0000256" key="1">
    <source>
        <dbReference type="ARBA" id="ARBA00005964"/>
    </source>
</evidence>
<evidence type="ECO:0000256" key="4">
    <source>
        <dbReference type="RuleBase" id="RU361235"/>
    </source>
</evidence>
<evidence type="ECO:0000256" key="3">
    <source>
        <dbReference type="ARBA" id="ARBA00022801"/>
    </source>
</evidence>
<dbReference type="InterPro" id="IPR019826">
    <property type="entry name" value="Carboxylesterase_B_AS"/>
</dbReference>
<gene>
    <name evidence="6" type="ORF">SAMN05421771_0136</name>
</gene>
<dbReference type="InterPro" id="IPR002018">
    <property type="entry name" value="CarbesteraseB"/>
</dbReference>
<dbReference type="Gene3D" id="3.40.50.1820">
    <property type="entry name" value="alpha/beta hydrolase"/>
    <property type="match status" value="1"/>
</dbReference>
<organism evidence="6 7">
    <name type="scientific">Granulicella pectinivorans</name>
    <dbReference type="NCBI Taxonomy" id="474950"/>
    <lineage>
        <taxon>Bacteria</taxon>
        <taxon>Pseudomonadati</taxon>
        <taxon>Acidobacteriota</taxon>
        <taxon>Terriglobia</taxon>
        <taxon>Terriglobales</taxon>
        <taxon>Acidobacteriaceae</taxon>
        <taxon>Granulicella</taxon>
    </lineage>
</organism>
<dbReference type="InterPro" id="IPR050309">
    <property type="entry name" value="Type-B_Carboxylest/Lipase"/>
</dbReference>
<dbReference type="AlphaFoldDB" id="A0A1I6L2N6"/>
<dbReference type="PROSITE" id="PS00941">
    <property type="entry name" value="CARBOXYLESTERASE_B_2"/>
    <property type="match status" value="1"/>
</dbReference>
<keyword evidence="7" id="KW-1185">Reference proteome</keyword>
<dbReference type="Pfam" id="PF00135">
    <property type="entry name" value="COesterase"/>
    <property type="match status" value="1"/>
</dbReference>
<dbReference type="InterPro" id="IPR002168">
    <property type="entry name" value="Lipase_GDXG_HIS_AS"/>
</dbReference>
<dbReference type="GO" id="GO:0016787">
    <property type="term" value="F:hydrolase activity"/>
    <property type="evidence" value="ECO:0007669"/>
    <property type="project" value="UniProtKB-KW"/>
</dbReference>
<evidence type="ECO:0000259" key="5">
    <source>
        <dbReference type="Pfam" id="PF00135"/>
    </source>
</evidence>
<dbReference type="Proteomes" id="UP000199024">
    <property type="component" value="Unassembled WGS sequence"/>
</dbReference>
<evidence type="ECO:0000313" key="6">
    <source>
        <dbReference type="EMBL" id="SFR97480.1"/>
    </source>
</evidence>